<dbReference type="SUPFAM" id="SSF53613">
    <property type="entry name" value="Ribokinase-like"/>
    <property type="match status" value="1"/>
</dbReference>
<dbReference type="GO" id="GO:0016301">
    <property type="term" value="F:kinase activity"/>
    <property type="evidence" value="ECO:0007669"/>
    <property type="project" value="UniProtKB-KW"/>
</dbReference>
<dbReference type="Proteomes" id="UP001352223">
    <property type="component" value="Unassembled WGS sequence"/>
</dbReference>
<comment type="similarity">
    <text evidence="1">Belongs to the carbohydrate kinase PfkB family.</text>
</comment>
<keyword evidence="6" id="KW-1185">Reference proteome</keyword>
<gene>
    <name evidence="5" type="ORF">OKJ48_43415</name>
</gene>
<protein>
    <submittedName>
        <fullName evidence="5">Sugar kinase</fullName>
    </submittedName>
</protein>
<organism evidence="5 6">
    <name type="scientific">Streptomyces kunmingensis</name>
    <dbReference type="NCBI Taxonomy" id="68225"/>
    <lineage>
        <taxon>Bacteria</taxon>
        <taxon>Bacillati</taxon>
        <taxon>Actinomycetota</taxon>
        <taxon>Actinomycetes</taxon>
        <taxon>Kitasatosporales</taxon>
        <taxon>Streptomycetaceae</taxon>
        <taxon>Streptomyces</taxon>
    </lineage>
</organism>
<name>A0ABU6CRG5_9ACTN</name>
<dbReference type="InterPro" id="IPR011611">
    <property type="entry name" value="PfkB_dom"/>
</dbReference>
<reference evidence="5 6" key="1">
    <citation type="submission" date="2022-10" db="EMBL/GenBank/DDBJ databases">
        <authorList>
            <person name="Xie J."/>
            <person name="Shen N."/>
        </authorList>
    </citation>
    <scope>NUCLEOTIDE SEQUENCE [LARGE SCALE GENOMIC DNA]</scope>
    <source>
        <strain evidence="5 6">DSM 41681</strain>
    </source>
</reference>
<sequence>MTGTAVCLGETMAQVTPADGEGLERSRELRLAVAGAESTVAQYLADLGHRASWISRVGDDPFGRRIVAAVASRGVDVSGVRADATAPTGVYFKDPGPDGTRVHYYRAGSAASRMGPADAGRVDLTGARLLHLTGITPALSEGCAALVRTLMELAAETGTPVSFDVNYRPALWGSRSEAAVTLSALARRADVVLVGRDEGEALWGTPTAEDIRDHLTPRGTLVVKDGSVGATEFDAGAREFVAAPAVDVVEAVGAGDAFAAGYLSALLNGAPAHERLALGHRLAGRTLRSIEDYVPAVPATTALTAATEEN</sequence>
<accession>A0ABU6CRG5</accession>
<dbReference type="PANTHER" id="PTHR43320:SF2">
    <property type="entry name" value="2-DEHYDRO-3-DEOXYGLUCONOKINASE_2-DEHYDRO-3-DEOXYGALACTONOKINASE"/>
    <property type="match status" value="1"/>
</dbReference>
<proteinExistence type="inferred from homology"/>
<dbReference type="CDD" id="cd01166">
    <property type="entry name" value="KdgK"/>
    <property type="match status" value="1"/>
</dbReference>
<dbReference type="PANTHER" id="PTHR43320">
    <property type="entry name" value="SUGAR KINASE"/>
    <property type="match status" value="1"/>
</dbReference>
<evidence type="ECO:0000313" key="6">
    <source>
        <dbReference type="Proteomes" id="UP001352223"/>
    </source>
</evidence>
<keyword evidence="2" id="KW-0808">Transferase</keyword>
<dbReference type="Gene3D" id="3.40.1190.20">
    <property type="match status" value="1"/>
</dbReference>
<dbReference type="Pfam" id="PF00294">
    <property type="entry name" value="PfkB"/>
    <property type="match status" value="1"/>
</dbReference>
<evidence type="ECO:0000256" key="2">
    <source>
        <dbReference type="ARBA" id="ARBA00022679"/>
    </source>
</evidence>
<dbReference type="EMBL" id="JAOZYB010000373">
    <property type="protein sequence ID" value="MEB3967039.1"/>
    <property type="molecule type" value="Genomic_DNA"/>
</dbReference>
<evidence type="ECO:0000313" key="5">
    <source>
        <dbReference type="EMBL" id="MEB3967039.1"/>
    </source>
</evidence>
<feature type="domain" description="Carbohydrate kinase PfkB" evidence="4">
    <location>
        <begin position="5"/>
        <end position="289"/>
    </location>
</feature>
<evidence type="ECO:0000259" key="4">
    <source>
        <dbReference type="Pfam" id="PF00294"/>
    </source>
</evidence>
<comment type="caution">
    <text evidence="5">The sequence shown here is derived from an EMBL/GenBank/DDBJ whole genome shotgun (WGS) entry which is preliminary data.</text>
</comment>
<evidence type="ECO:0000256" key="1">
    <source>
        <dbReference type="ARBA" id="ARBA00010688"/>
    </source>
</evidence>
<dbReference type="InterPro" id="IPR029056">
    <property type="entry name" value="Ribokinase-like"/>
</dbReference>
<dbReference type="RefSeq" id="WP_324776923.1">
    <property type="nucleotide sequence ID" value="NZ_BAAATS010000009.1"/>
</dbReference>
<evidence type="ECO:0000256" key="3">
    <source>
        <dbReference type="ARBA" id="ARBA00022777"/>
    </source>
</evidence>
<dbReference type="InterPro" id="IPR052700">
    <property type="entry name" value="Carb_kinase_PfkB-like"/>
</dbReference>
<keyword evidence="3 5" id="KW-0418">Kinase</keyword>